<organism evidence="2">
    <name type="scientific">Ajellomyces capsulatus (strain H88)</name>
    <name type="common">Darling's disease fungus</name>
    <name type="synonym">Histoplasma capsulatum</name>
    <dbReference type="NCBI Taxonomy" id="544711"/>
    <lineage>
        <taxon>Eukaryota</taxon>
        <taxon>Fungi</taxon>
        <taxon>Dikarya</taxon>
        <taxon>Ascomycota</taxon>
        <taxon>Pezizomycotina</taxon>
        <taxon>Eurotiomycetes</taxon>
        <taxon>Eurotiomycetidae</taxon>
        <taxon>Onygenales</taxon>
        <taxon>Ajellomycetaceae</taxon>
        <taxon>Histoplasma</taxon>
    </lineage>
</organism>
<sequence>MFFSWDRKSRCSQLICDQKRLEEIVCLNTGMHQWPISLKTPESNNVEFQPISKIIQNGKPRINGEMLFPHQDRSCAAWLPFSLPWHISTTEAFPSPAFQALFRAKRGLLLKAVLDTLQFFMIQDLLRIIPIFFNGFVRGWAEIYGSTHAYRILPSNNKLSKAYPWVSTLIYPRISKNDRTAPHQDGQSDNQF</sequence>
<accession>F0U999</accession>
<evidence type="ECO:0000313" key="2">
    <source>
        <dbReference type="Proteomes" id="UP000008142"/>
    </source>
</evidence>
<dbReference type="VEuPathDB" id="FungiDB:I7I53_08183"/>
<dbReference type="HOGENOM" id="CLU_1414784_0_0_1"/>
<dbReference type="AlphaFoldDB" id="F0U999"/>
<gene>
    <name evidence="1" type="ORF">HCEG_00411</name>
</gene>
<dbReference type="Proteomes" id="UP000008142">
    <property type="component" value="Unassembled WGS sequence"/>
</dbReference>
<protein>
    <submittedName>
        <fullName evidence="1">Predicted protein</fullName>
    </submittedName>
</protein>
<proteinExistence type="predicted"/>
<dbReference type="OrthoDB" id="10569616at2759"/>
<name>F0U999_AJEC8</name>
<reference evidence="2" key="1">
    <citation type="submission" date="2008-07" db="EMBL/GenBank/DDBJ databases">
        <title>Annotation of Ajellomyces capsulatus strain H88.</title>
        <authorList>
            <person name="Champion M."/>
            <person name="Cuomo C."/>
            <person name="Ma L.-J."/>
            <person name="Henn M.R."/>
            <person name="Sil A."/>
            <person name="Goldman B."/>
            <person name="Young S.K."/>
            <person name="Kodira C.D."/>
            <person name="Zeng Q."/>
            <person name="Koehrsen M."/>
            <person name="Alvarado L."/>
            <person name="Berlin A."/>
            <person name="Borenstein D."/>
            <person name="Chen Z."/>
            <person name="Engels R."/>
            <person name="Freedman E."/>
            <person name="Gellesch M."/>
            <person name="Goldberg J."/>
            <person name="Griggs A."/>
            <person name="Gujja S."/>
            <person name="Heiman D."/>
            <person name="Hepburn T."/>
            <person name="Howarth C."/>
            <person name="Jen D."/>
            <person name="Larson L."/>
            <person name="Lewis B."/>
            <person name="Mehta T."/>
            <person name="Park D."/>
            <person name="Pearson M."/>
            <person name="Roberts A."/>
            <person name="Saif S."/>
            <person name="Shea T."/>
            <person name="Shenoy N."/>
            <person name="Sisk P."/>
            <person name="Stolte C."/>
            <person name="Sykes S."/>
            <person name="Walk T."/>
            <person name="White J."/>
            <person name="Yandava C."/>
            <person name="Klein B."/>
            <person name="McEwen J.G."/>
            <person name="Puccia R."/>
            <person name="Goldman G.H."/>
            <person name="Felipe M.S."/>
            <person name="Nino-Vega G."/>
            <person name="San-Blas G."/>
            <person name="Taylor J."/>
            <person name="Mendoza L."/>
            <person name="Galagan J."/>
            <person name="Nusbaum C."/>
            <person name="Birren B."/>
        </authorList>
    </citation>
    <scope>NUCLEOTIDE SEQUENCE [LARGE SCALE GENOMIC DNA]</scope>
    <source>
        <strain evidence="2">H88</strain>
    </source>
</reference>
<dbReference type="EMBL" id="DS990636">
    <property type="protein sequence ID" value="EGC41049.1"/>
    <property type="molecule type" value="Genomic_DNA"/>
</dbReference>
<evidence type="ECO:0000313" key="1">
    <source>
        <dbReference type="EMBL" id="EGC41049.1"/>
    </source>
</evidence>